<proteinExistence type="predicted"/>
<dbReference type="Proteomes" id="UP000499080">
    <property type="component" value="Unassembled WGS sequence"/>
</dbReference>
<dbReference type="EMBL" id="BGPR01016721">
    <property type="protein sequence ID" value="GBN73926.1"/>
    <property type="molecule type" value="Genomic_DNA"/>
</dbReference>
<feature type="chain" id="PRO_5021320423" evidence="2">
    <location>
        <begin position="22"/>
        <end position="151"/>
    </location>
</feature>
<feature type="region of interest" description="Disordered" evidence="1">
    <location>
        <begin position="70"/>
        <end position="93"/>
    </location>
</feature>
<evidence type="ECO:0000256" key="2">
    <source>
        <dbReference type="SAM" id="SignalP"/>
    </source>
</evidence>
<reference evidence="3 4" key="1">
    <citation type="journal article" date="2019" name="Sci. Rep.">
        <title>Orb-weaving spider Araneus ventricosus genome elucidates the spidroin gene catalogue.</title>
        <authorList>
            <person name="Kono N."/>
            <person name="Nakamura H."/>
            <person name="Ohtoshi R."/>
            <person name="Moran D.A.P."/>
            <person name="Shinohara A."/>
            <person name="Yoshida Y."/>
            <person name="Fujiwara M."/>
            <person name="Mori M."/>
            <person name="Tomita M."/>
            <person name="Arakawa K."/>
        </authorList>
    </citation>
    <scope>NUCLEOTIDE SEQUENCE [LARGE SCALE GENOMIC DNA]</scope>
</reference>
<protein>
    <submittedName>
        <fullName evidence="3">Uncharacterized protein</fullName>
    </submittedName>
</protein>
<feature type="signal peptide" evidence="2">
    <location>
        <begin position="1"/>
        <end position="21"/>
    </location>
</feature>
<keyword evidence="2" id="KW-0732">Signal</keyword>
<evidence type="ECO:0000313" key="3">
    <source>
        <dbReference type="EMBL" id="GBN73926.1"/>
    </source>
</evidence>
<sequence>MVANLVWWSASLITWITSVRLHPGYPNLTPSQVKIFFGPDDHLRSGSGAPEGLDGRLAIRNNINYDFFPKPSERRNQETEHLTGTRFSSDSDVKTAAENNPNGQGRGFYQVGLNKLVLRSDKCLNRLVYLEKWSASMPLNSILYFLSNINK</sequence>
<name>A0A4Y2REQ3_ARAVE</name>
<gene>
    <name evidence="3" type="ORF">AVEN_117484_1</name>
</gene>
<comment type="caution">
    <text evidence="3">The sequence shown here is derived from an EMBL/GenBank/DDBJ whole genome shotgun (WGS) entry which is preliminary data.</text>
</comment>
<feature type="compositionally biased region" description="Basic and acidic residues" evidence="1">
    <location>
        <begin position="71"/>
        <end position="93"/>
    </location>
</feature>
<accession>A0A4Y2REQ3</accession>
<keyword evidence="4" id="KW-1185">Reference proteome</keyword>
<evidence type="ECO:0000256" key="1">
    <source>
        <dbReference type="SAM" id="MobiDB-lite"/>
    </source>
</evidence>
<dbReference type="AlphaFoldDB" id="A0A4Y2REQ3"/>
<organism evidence="3 4">
    <name type="scientific">Araneus ventricosus</name>
    <name type="common">Orbweaver spider</name>
    <name type="synonym">Epeira ventricosa</name>
    <dbReference type="NCBI Taxonomy" id="182803"/>
    <lineage>
        <taxon>Eukaryota</taxon>
        <taxon>Metazoa</taxon>
        <taxon>Ecdysozoa</taxon>
        <taxon>Arthropoda</taxon>
        <taxon>Chelicerata</taxon>
        <taxon>Arachnida</taxon>
        <taxon>Araneae</taxon>
        <taxon>Araneomorphae</taxon>
        <taxon>Entelegynae</taxon>
        <taxon>Araneoidea</taxon>
        <taxon>Araneidae</taxon>
        <taxon>Araneus</taxon>
    </lineage>
</organism>
<evidence type="ECO:0000313" key="4">
    <source>
        <dbReference type="Proteomes" id="UP000499080"/>
    </source>
</evidence>